<dbReference type="GO" id="GO:1902201">
    <property type="term" value="P:negative regulation of bacterial-type flagellum-dependent cell motility"/>
    <property type="evidence" value="ECO:0007669"/>
    <property type="project" value="TreeGrafter"/>
</dbReference>
<protein>
    <submittedName>
        <fullName evidence="3">Diguanylate cyclase</fullName>
    </submittedName>
</protein>
<evidence type="ECO:0000256" key="1">
    <source>
        <dbReference type="SAM" id="Phobius"/>
    </source>
</evidence>
<keyword evidence="4" id="KW-1185">Reference proteome</keyword>
<gene>
    <name evidence="3" type="ORF">FPZ49_21825</name>
</gene>
<dbReference type="PANTHER" id="PTHR45138">
    <property type="entry name" value="REGULATORY COMPONENTS OF SENSORY TRANSDUCTION SYSTEM"/>
    <property type="match status" value="1"/>
</dbReference>
<dbReference type="GO" id="GO:0005886">
    <property type="term" value="C:plasma membrane"/>
    <property type="evidence" value="ECO:0007669"/>
    <property type="project" value="TreeGrafter"/>
</dbReference>
<feature type="transmembrane region" description="Helical" evidence="1">
    <location>
        <begin position="145"/>
        <end position="166"/>
    </location>
</feature>
<name>A0A559K6Q1_9BACL</name>
<dbReference type="InterPro" id="IPR029787">
    <property type="entry name" value="Nucleotide_cyclase"/>
</dbReference>
<dbReference type="InterPro" id="IPR000160">
    <property type="entry name" value="GGDEF_dom"/>
</dbReference>
<dbReference type="CDD" id="cd01949">
    <property type="entry name" value="GGDEF"/>
    <property type="match status" value="1"/>
</dbReference>
<accession>A0A559K6Q1</accession>
<feature type="transmembrane region" description="Helical" evidence="1">
    <location>
        <begin position="205"/>
        <end position="226"/>
    </location>
</feature>
<dbReference type="SUPFAM" id="SSF55073">
    <property type="entry name" value="Nucleotide cyclase"/>
    <property type="match status" value="1"/>
</dbReference>
<feature type="domain" description="GGDEF" evidence="2">
    <location>
        <begin position="375"/>
        <end position="508"/>
    </location>
</feature>
<feature type="transmembrane region" description="Helical" evidence="1">
    <location>
        <begin position="72"/>
        <end position="91"/>
    </location>
</feature>
<dbReference type="SUPFAM" id="SSF55785">
    <property type="entry name" value="PYP-like sensor domain (PAS domain)"/>
    <property type="match status" value="1"/>
</dbReference>
<dbReference type="InterPro" id="IPR035965">
    <property type="entry name" value="PAS-like_dom_sf"/>
</dbReference>
<keyword evidence="1" id="KW-0472">Membrane</keyword>
<dbReference type="GO" id="GO:0043709">
    <property type="term" value="P:cell adhesion involved in single-species biofilm formation"/>
    <property type="evidence" value="ECO:0007669"/>
    <property type="project" value="TreeGrafter"/>
</dbReference>
<feature type="transmembrane region" description="Helical" evidence="1">
    <location>
        <begin position="178"/>
        <end position="199"/>
    </location>
</feature>
<dbReference type="RefSeq" id="WP_144850887.1">
    <property type="nucleotide sequence ID" value="NZ_VNJI01000031.1"/>
</dbReference>
<evidence type="ECO:0000313" key="4">
    <source>
        <dbReference type="Proteomes" id="UP000317036"/>
    </source>
</evidence>
<dbReference type="InterPro" id="IPR050469">
    <property type="entry name" value="Diguanylate_Cyclase"/>
</dbReference>
<comment type="caution">
    <text evidence="3">The sequence shown here is derived from an EMBL/GenBank/DDBJ whole genome shotgun (WGS) entry which is preliminary data.</text>
</comment>
<dbReference type="SMART" id="SM00267">
    <property type="entry name" value="GGDEF"/>
    <property type="match status" value="1"/>
</dbReference>
<dbReference type="EMBL" id="VNJI01000031">
    <property type="protein sequence ID" value="TVY07801.1"/>
    <property type="molecule type" value="Genomic_DNA"/>
</dbReference>
<dbReference type="Gene3D" id="3.30.450.20">
    <property type="entry name" value="PAS domain"/>
    <property type="match status" value="1"/>
</dbReference>
<reference evidence="3 4" key="1">
    <citation type="submission" date="2019-07" db="EMBL/GenBank/DDBJ databases">
        <authorList>
            <person name="Kim J."/>
        </authorList>
    </citation>
    <scope>NUCLEOTIDE SEQUENCE [LARGE SCALE GENOMIC DNA]</scope>
    <source>
        <strain evidence="3 4">JC52</strain>
    </source>
</reference>
<dbReference type="AlphaFoldDB" id="A0A559K6Q1"/>
<feature type="transmembrane region" description="Helical" evidence="1">
    <location>
        <begin position="98"/>
        <end position="116"/>
    </location>
</feature>
<evidence type="ECO:0000313" key="3">
    <source>
        <dbReference type="EMBL" id="TVY07801.1"/>
    </source>
</evidence>
<evidence type="ECO:0000259" key="2">
    <source>
        <dbReference type="PROSITE" id="PS50887"/>
    </source>
</evidence>
<dbReference type="InterPro" id="IPR043128">
    <property type="entry name" value="Rev_trsase/Diguanyl_cyclase"/>
</dbReference>
<proteinExistence type="predicted"/>
<feature type="transmembrane region" description="Helical" evidence="1">
    <location>
        <begin position="6"/>
        <end position="26"/>
    </location>
</feature>
<dbReference type="OrthoDB" id="9759607at2"/>
<dbReference type="Pfam" id="PF16927">
    <property type="entry name" value="HisKA_7TM"/>
    <property type="match status" value="1"/>
</dbReference>
<organism evidence="3 4">
    <name type="scientific">Paenibacillus cremeus</name>
    <dbReference type="NCBI Taxonomy" id="2163881"/>
    <lineage>
        <taxon>Bacteria</taxon>
        <taxon>Bacillati</taxon>
        <taxon>Bacillota</taxon>
        <taxon>Bacilli</taxon>
        <taxon>Bacillales</taxon>
        <taxon>Paenibacillaceae</taxon>
        <taxon>Paenibacillus</taxon>
    </lineage>
</organism>
<dbReference type="FunFam" id="3.30.70.270:FF:000001">
    <property type="entry name" value="Diguanylate cyclase domain protein"/>
    <property type="match status" value="1"/>
</dbReference>
<keyword evidence="1" id="KW-1133">Transmembrane helix</keyword>
<dbReference type="GO" id="GO:0052621">
    <property type="term" value="F:diguanylate cyclase activity"/>
    <property type="evidence" value="ECO:0007669"/>
    <property type="project" value="TreeGrafter"/>
</dbReference>
<dbReference type="PANTHER" id="PTHR45138:SF9">
    <property type="entry name" value="DIGUANYLATE CYCLASE DGCM-RELATED"/>
    <property type="match status" value="1"/>
</dbReference>
<feature type="transmembrane region" description="Helical" evidence="1">
    <location>
        <begin position="33"/>
        <end position="52"/>
    </location>
</feature>
<dbReference type="Pfam" id="PF00990">
    <property type="entry name" value="GGDEF"/>
    <property type="match status" value="1"/>
</dbReference>
<dbReference type="Proteomes" id="UP000317036">
    <property type="component" value="Unassembled WGS sequence"/>
</dbReference>
<dbReference type="NCBIfam" id="TIGR00254">
    <property type="entry name" value="GGDEF"/>
    <property type="match status" value="1"/>
</dbReference>
<sequence>MLLHTEFPFSTLFSFFVFMALALYALPYRKAPGALYFICYISLSAILALESVGELVSASLPAKLIWRNLEQIPLFASAPLFCGMVMELTGLDQKKLRARLFWFSLPIAVYLLLIFTDSYHHLMRSHISIESFGNASRVQVQSTTLSLLFLAYDRVLFMFSVVFLLYRLQFVSRYNRSQYWLIILSCVIPYICFLLANIMDIDINVSVASVPGGLILCVAIFQYKLLRVRPIVKDKIIEHMKEGVVVLDPNHVILDLNPSAVQSFAKLGCTTHARKLLGQHLPSIFEAQPELLLHVENTTENEFRLDAPPHYFSVSLLPIKSRSLRTGTLLIFTDISDQVAYETELVRQATVDGLTQVYNRQYMVETTGTLMLKHTLLSFILIDIDYFKSINDLHGHQTGDRALTQVAAIIRDTVGDSGTVGRMGGEEFAVSLPDIELIEALHLAEAIRLRVAQSVIVNEYSGAELYCTVSIGVSTMPSGGLPFTELYQAADDGLYQSKHKGRNLITAI</sequence>
<dbReference type="Gene3D" id="3.30.70.270">
    <property type="match status" value="1"/>
</dbReference>
<dbReference type="PROSITE" id="PS50887">
    <property type="entry name" value="GGDEF"/>
    <property type="match status" value="1"/>
</dbReference>
<dbReference type="InterPro" id="IPR031621">
    <property type="entry name" value="HisKA_7TM"/>
</dbReference>
<keyword evidence="1" id="KW-0812">Transmembrane</keyword>